<protein>
    <submittedName>
        <fullName evidence="2">Alpha/beta hydrolase</fullName>
    </submittedName>
</protein>
<gene>
    <name evidence="2" type="ORF">LJ757_06555</name>
</gene>
<comment type="caution">
    <text evidence="2">The sequence shown here is derived from an EMBL/GenBank/DDBJ whole genome shotgun (WGS) entry which is preliminary data.</text>
</comment>
<dbReference type="InterPro" id="IPR052897">
    <property type="entry name" value="Sec-Metab_Biosynth_Hydrolase"/>
</dbReference>
<dbReference type="InterPro" id="IPR000073">
    <property type="entry name" value="AB_hydrolase_1"/>
</dbReference>
<dbReference type="PANTHER" id="PTHR37017:SF11">
    <property type="entry name" value="ESTERASE_LIPASE_THIOESTERASE DOMAIN-CONTAINING PROTEIN"/>
    <property type="match status" value="1"/>
</dbReference>
<dbReference type="SUPFAM" id="SSF53474">
    <property type="entry name" value="alpha/beta-Hydrolases"/>
    <property type="match status" value="1"/>
</dbReference>
<dbReference type="AlphaFoldDB" id="A0A9X1MDZ3"/>
<dbReference type="Gene3D" id="3.40.50.1820">
    <property type="entry name" value="alpha/beta hydrolase"/>
    <property type="match status" value="1"/>
</dbReference>
<name>A0A9X1MDZ3_9MICC</name>
<dbReference type="RefSeq" id="WP_227895311.1">
    <property type="nucleotide sequence ID" value="NZ_CP099466.1"/>
</dbReference>
<dbReference type="Pfam" id="PF12697">
    <property type="entry name" value="Abhydrolase_6"/>
    <property type="match status" value="1"/>
</dbReference>
<evidence type="ECO:0000259" key="1">
    <source>
        <dbReference type="Pfam" id="PF12697"/>
    </source>
</evidence>
<proteinExistence type="predicted"/>
<evidence type="ECO:0000313" key="3">
    <source>
        <dbReference type="Proteomes" id="UP001139158"/>
    </source>
</evidence>
<dbReference type="PANTHER" id="PTHR37017">
    <property type="entry name" value="AB HYDROLASE-1 DOMAIN-CONTAINING PROTEIN-RELATED"/>
    <property type="match status" value="1"/>
</dbReference>
<organism evidence="2 3">
    <name type="scientific">Arthrobacter caoxuetaonis</name>
    <dbReference type="NCBI Taxonomy" id="2886935"/>
    <lineage>
        <taxon>Bacteria</taxon>
        <taxon>Bacillati</taxon>
        <taxon>Actinomycetota</taxon>
        <taxon>Actinomycetes</taxon>
        <taxon>Micrococcales</taxon>
        <taxon>Micrococcaceae</taxon>
        <taxon>Arthrobacter</taxon>
    </lineage>
</organism>
<sequence length="233" mass="25715">MSTIVLVHGAWHGGWCWQRVVPVLEQAGHRVLTPTLSGISDRSHLMSPAVGLDTHIEDLVQLVQAYDLDEVTLVGHSYAGQVITGAADRLSGRTARRVYLDGFIGDGRPAIELLPETVARHYRESVEQSGFGWLIPPRPLEKLGISDPADKEWLLPRLTPHPWKTYTDPLPLTGAYRDVPGVFVECVDWMRVFRTFAEQAAADGWETHDVNSGHEAMVTAPEELAAVLLKVVG</sequence>
<dbReference type="Proteomes" id="UP001139158">
    <property type="component" value="Unassembled WGS sequence"/>
</dbReference>
<evidence type="ECO:0000313" key="2">
    <source>
        <dbReference type="EMBL" id="MCC3297465.1"/>
    </source>
</evidence>
<keyword evidence="2" id="KW-0378">Hydrolase</keyword>
<reference evidence="2" key="1">
    <citation type="submission" date="2021-10" db="EMBL/GenBank/DDBJ databases">
        <title>Novel species in genus Arthrobacter.</title>
        <authorList>
            <person name="Liu Y."/>
        </authorList>
    </citation>
    <scope>NUCLEOTIDE SEQUENCE</scope>
    <source>
        <strain evidence="2">Zg-Y453</strain>
    </source>
</reference>
<feature type="domain" description="AB hydrolase-1" evidence="1">
    <location>
        <begin position="4"/>
        <end position="227"/>
    </location>
</feature>
<accession>A0A9X1MDZ3</accession>
<dbReference type="EMBL" id="JAJFZV010000004">
    <property type="protein sequence ID" value="MCC3297465.1"/>
    <property type="molecule type" value="Genomic_DNA"/>
</dbReference>
<keyword evidence="3" id="KW-1185">Reference proteome</keyword>
<dbReference type="GO" id="GO:0016787">
    <property type="term" value="F:hydrolase activity"/>
    <property type="evidence" value="ECO:0007669"/>
    <property type="project" value="UniProtKB-KW"/>
</dbReference>
<dbReference type="InterPro" id="IPR029058">
    <property type="entry name" value="AB_hydrolase_fold"/>
</dbReference>